<evidence type="ECO:0000313" key="1">
    <source>
        <dbReference type="EMBL" id="PVD25123.1"/>
    </source>
</evidence>
<comment type="caution">
    <text evidence="1">The sequence shown here is derived from an EMBL/GenBank/DDBJ whole genome shotgun (WGS) entry which is preliminary data.</text>
</comment>
<name>A0A2T7NVD1_POMCA</name>
<accession>A0A2T7NVD1</accession>
<keyword evidence="2" id="KW-1185">Reference proteome</keyword>
<reference evidence="1 2" key="1">
    <citation type="submission" date="2018-04" db="EMBL/GenBank/DDBJ databases">
        <title>The genome of golden apple snail Pomacea canaliculata provides insight into stress tolerance and invasive adaptation.</title>
        <authorList>
            <person name="Liu C."/>
            <person name="Liu B."/>
            <person name="Ren Y."/>
            <person name="Zhang Y."/>
            <person name="Wang H."/>
            <person name="Li S."/>
            <person name="Jiang F."/>
            <person name="Yin L."/>
            <person name="Zhang G."/>
            <person name="Qian W."/>
            <person name="Fan W."/>
        </authorList>
    </citation>
    <scope>NUCLEOTIDE SEQUENCE [LARGE SCALE GENOMIC DNA]</scope>
    <source>
        <strain evidence="1">SZHN2017</strain>
        <tissue evidence="1">Muscle</tissue>
    </source>
</reference>
<gene>
    <name evidence="1" type="ORF">C0Q70_15621</name>
</gene>
<protein>
    <submittedName>
        <fullName evidence="1">Uncharacterized protein</fullName>
    </submittedName>
</protein>
<sequence>MEHQKCLSGTRLADTPDRTRARQLLPNGQKWKQAVGKMAGSKFCNTTINFYVKEIEEDQPLLCVRRRSLAADKNENNRSSHSRADKNCSWTCLLERRDTKKASLYSDPFRQKGVCRKVTGSRRKEALCPWLFRLVVSVVDLRHKAAILRWSFAAISRGPRPAVAQRLVERLPACCSSTCFRPLHKDGAQWTQSLSPR</sequence>
<dbReference type="Proteomes" id="UP000245119">
    <property type="component" value="Linkage Group LG9"/>
</dbReference>
<proteinExistence type="predicted"/>
<dbReference type="EMBL" id="PZQS01000009">
    <property type="protein sequence ID" value="PVD25123.1"/>
    <property type="molecule type" value="Genomic_DNA"/>
</dbReference>
<evidence type="ECO:0000313" key="2">
    <source>
        <dbReference type="Proteomes" id="UP000245119"/>
    </source>
</evidence>
<dbReference type="AlphaFoldDB" id="A0A2T7NVD1"/>
<organism evidence="1 2">
    <name type="scientific">Pomacea canaliculata</name>
    <name type="common">Golden apple snail</name>
    <dbReference type="NCBI Taxonomy" id="400727"/>
    <lineage>
        <taxon>Eukaryota</taxon>
        <taxon>Metazoa</taxon>
        <taxon>Spiralia</taxon>
        <taxon>Lophotrochozoa</taxon>
        <taxon>Mollusca</taxon>
        <taxon>Gastropoda</taxon>
        <taxon>Caenogastropoda</taxon>
        <taxon>Architaenioglossa</taxon>
        <taxon>Ampullarioidea</taxon>
        <taxon>Ampullariidae</taxon>
        <taxon>Pomacea</taxon>
    </lineage>
</organism>